<organism evidence="2 3">
    <name type="scientific">Heliothis zea nudivirus 1</name>
    <dbReference type="NCBI Taxonomy" id="3116536"/>
    <lineage>
        <taxon>Viruses</taxon>
        <taxon>Viruses incertae sedis</taxon>
        <taxon>Naldaviricetes</taxon>
        <taxon>Lefavirales</taxon>
        <taxon>Nudiviridae</taxon>
        <taxon>Betanudivirus</taxon>
        <taxon>Betanudivirus hezeae</taxon>
    </lineage>
</organism>
<dbReference type="KEGG" id="vg:955175"/>
<evidence type="ECO:0000313" key="2">
    <source>
        <dbReference type="EMBL" id="AAN04316.1"/>
    </source>
</evidence>
<keyword evidence="1" id="KW-0812">Transmembrane</keyword>
<proteinExistence type="predicted"/>
<dbReference type="EMBL" id="AF451898">
    <property type="protein sequence ID" value="AAN04316.1"/>
    <property type="molecule type" value="Genomic_DNA"/>
</dbReference>
<keyword evidence="1" id="KW-1133">Transmembrane helix</keyword>
<keyword evidence="3" id="KW-1185">Reference proteome</keyword>
<name>Q8JKU0_9VIRU</name>
<evidence type="ECO:0000256" key="1">
    <source>
        <dbReference type="SAM" id="Phobius"/>
    </source>
</evidence>
<accession>Q8JKU0</accession>
<feature type="transmembrane region" description="Helical" evidence="1">
    <location>
        <begin position="28"/>
        <end position="53"/>
    </location>
</feature>
<evidence type="ECO:0000313" key="3">
    <source>
        <dbReference type="Proteomes" id="UP000232784"/>
    </source>
</evidence>
<protein>
    <submittedName>
        <fullName evidence="2">Orf21</fullName>
    </submittedName>
</protein>
<gene>
    <name evidence="2" type="primary">orf21</name>
</gene>
<keyword evidence="1" id="KW-0472">Membrane</keyword>
<sequence length="77" mass="8949">MIILFYIFGLLFTRPSVGYLTCGVSVLWFVLKVYICILFIIFTASSLNFTLLMHPMHLSRLWRCLVYSQSLDGSLQH</sequence>
<dbReference type="Proteomes" id="UP000232784">
    <property type="component" value="Segment"/>
</dbReference>
<reference evidence="2 3" key="1">
    <citation type="journal article" date="2002" name="J. Virol.">
        <title>Analysis of the complete genome sequence of the Hz-1 virus suggests that it is related to members of the Baculoviridae.</title>
        <authorList>
            <person name="Cheng C.H."/>
            <person name="Liu S.M."/>
            <person name="Chow T.Y."/>
            <person name="Hsiao Y.Y."/>
            <person name="Wang D.P."/>
            <person name="Huang J.J."/>
            <person name="Chen H.H."/>
        </authorList>
    </citation>
    <scope>NUCLEOTIDE SEQUENCE [LARGE SCALE GENOMIC DNA]</scope>
</reference>